<dbReference type="Gene3D" id="1.10.260.40">
    <property type="entry name" value="lambda repressor-like DNA-binding domains"/>
    <property type="match status" value="1"/>
</dbReference>
<protein>
    <submittedName>
        <fullName evidence="2">Helix-turn-helix domain-containing protein</fullName>
    </submittedName>
</protein>
<dbReference type="InterPro" id="IPR010982">
    <property type="entry name" value="Lambda_DNA-bd_dom_sf"/>
</dbReference>
<dbReference type="SUPFAM" id="SSF47413">
    <property type="entry name" value="lambda repressor-like DNA-binding domains"/>
    <property type="match status" value="1"/>
</dbReference>
<reference evidence="2 3" key="1">
    <citation type="submission" date="2024-09" db="EMBL/GenBank/DDBJ databases">
        <authorList>
            <person name="Lee S.D."/>
        </authorList>
    </citation>
    <scope>NUCLEOTIDE SEQUENCE [LARGE SCALE GENOMIC DNA]</scope>
    <source>
        <strain evidence="2 3">N8-3</strain>
    </source>
</reference>
<evidence type="ECO:0000259" key="1">
    <source>
        <dbReference type="PROSITE" id="PS50943"/>
    </source>
</evidence>
<name>A0ABV6W2Z6_9ACTN</name>
<dbReference type="EMBL" id="JBHFAB010000025">
    <property type="protein sequence ID" value="MFC1420369.1"/>
    <property type="molecule type" value="Genomic_DNA"/>
</dbReference>
<keyword evidence="3" id="KW-1185">Reference proteome</keyword>
<dbReference type="CDD" id="cd00093">
    <property type="entry name" value="HTH_XRE"/>
    <property type="match status" value="1"/>
</dbReference>
<accession>A0ABV6W2Z6</accession>
<sequence length="408" mass="44077">MSELAEELSVGERIRILRDRRGMSRAVLAGLVGRSAVWLRKIESGERRLHSLPMIVKLARALHVSDVSELMGAAMSAPVDQGGRVSHPYVAPLRDAIHAPLFGRPLALPESVEVLSGRVAQAWRTWHMSPMNRTETGSVLPELLSACQAAVRRSEGDERRRAHVVLASAYGLAQMFAAHITEPELYWLTVDRARNSAEESDDPARLAMAAWVMANGLSASGYTEECIRLLTDAAASLRPLLEEGSDDLRGVFGSVCLKAAITHAQDGEEGSAWRWWDEASKTAKLMPGYLHPETAFGSGNCAVHAVTMGVELKTPGAALKKAEETNPEGIESLERRSRLYVDAARSQWARKEGSGALHYLSTAFEMSPECVRYVPPARALAAELALKATGTLKGEAVALAEAVGVLAA</sequence>
<dbReference type="Proteomes" id="UP001592531">
    <property type="component" value="Unassembled WGS sequence"/>
</dbReference>
<evidence type="ECO:0000313" key="2">
    <source>
        <dbReference type="EMBL" id="MFC1420369.1"/>
    </source>
</evidence>
<dbReference type="RefSeq" id="WP_380541470.1">
    <property type="nucleotide sequence ID" value="NZ_JBHFAB010000025.1"/>
</dbReference>
<gene>
    <name evidence="2" type="ORF">ACEZDE_27535</name>
</gene>
<organism evidence="2 3">
    <name type="scientific">Streptacidiphilus cavernicola</name>
    <dbReference type="NCBI Taxonomy" id="3342716"/>
    <lineage>
        <taxon>Bacteria</taxon>
        <taxon>Bacillati</taxon>
        <taxon>Actinomycetota</taxon>
        <taxon>Actinomycetes</taxon>
        <taxon>Kitasatosporales</taxon>
        <taxon>Streptomycetaceae</taxon>
        <taxon>Streptacidiphilus</taxon>
    </lineage>
</organism>
<proteinExistence type="predicted"/>
<comment type="caution">
    <text evidence="2">The sequence shown here is derived from an EMBL/GenBank/DDBJ whole genome shotgun (WGS) entry which is preliminary data.</text>
</comment>
<dbReference type="InterPro" id="IPR001387">
    <property type="entry name" value="Cro/C1-type_HTH"/>
</dbReference>
<evidence type="ECO:0000313" key="3">
    <source>
        <dbReference type="Proteomes" id="UP001592531"/>
    </source>
</evidence>
<dbReference type="Pfam" id="PF13560">
    <property type="entry name" value="HTH_31"/>
    <property type="match status" value="1"/>
</dbReference>
<dbReference type="PROSITE" id="PS50943">
    <property type="entry name" value="HTH_CROC1"/>
    <property type="match status" value="1"/>
</dbReference>
<feature type="domain" description="HTH cro/C1-type" evidence="1">
    <location>
        <begin position="14"/>
        <end position="70"/>
    </location>
</feature>
<dbReference type="SMART" id="SM00530">
    <property type="entry name" value="HTH_XRE"/>
    <property type="match status" value="1"/>
</dbReference>